<dbReference type="OrthoDB" id="9794208at2"/>
<dbReference type="PANTHER" id="PTHR12049">
    <property type="entry name" value="PROTEIN ARGININE METHYLTRANSFERASE NDUFAF7, MITOCHONDRIAL"/>
    <property type="match status" value="1"/>
</dbReference>
<dbReference type="Gene3D" id="3.40.50.12710">
    <property type="match status" value="1"/>
</dbReference>
<keyword evidence="4" id="KW-1185">Reference proteome</keyword>
<dbReference type="Pfam" id="PF02636">
    <property type="entry name" value="Methyltransf_28"/>
    <property type="match status" value="1"/>
</dbReference>
<dbReference type="GO" id="GO:0035243">
    <property type="term" value="F:protein-arginine omega-N symmetric methyltransferase activity"/>
    <property type="evidence" value="ECO:0007669"/>
    <property type="project" value="TreeGrafter"/>
</dbReference>
<organism evidence="3 4">
    <name type="scientific">Chitinimonas taiwanensis DSM 18899</name>
    <dbReference type="NCBI Taxonomy" id="1121279"/>
    <lineage>
        <taxon>Bacteria</taxon>
        <taxon>Pseudomonadati</taxon>
        <taxon>Pseudomonadota</taxon>
        <taxon>Betaproteobacteria</taxon>
        <taxon>Neisseriales</taxon>
        <taxon>Chitinibacteraceae</taxon>
        <taxon>Chitinimonas</taxon>
    </lineage>
</organism>
<evidence type="ECO:0000313" key="3">
    <source>
        <dbReference type="EMBL" id="SFZ77337.1"/>
    </source>
</evidence>
<dbReference type="EMBL" id="FPKR01000008">
    <property type="protein sequence ID" value="SFZ77337.1"/>
    <property type="molecule type" value="Genomic_DNA"/>
</dbReference>
<dbReference type="GO" id="GO:0032259">
    <property type="term" value="P:methylation"/>
    <property type="evidence" value="ECO:0007669"/>
    <property type="project" value="UniProtKB-KW"/>
</dbReference>
<name>A0A1K2HL99_9NEIS</name>
<keyword evidence="1 3" id="KW-0489">Methyltransferase</keyword>
<evidence type="ECO:0000313" key="4">
    <source>
        <dbReference type="Proteomes" id="UP000186513"/>
    </source>
</evidence>
<dbReference type="AlphaFoldDB" id="A0A1K2HL99"/>
<proteinExistence type="predicted"/>
<dbReference type="InterPro" id="IPR003788">
    <property type="entry name" value="NDUFAF7"/>
</dbReference>
<keyword evidence="2 3" id="KW-0808">Transferase</keyword>
<dbReference type="RefSeq" id="WP_072428847.1">
    <property type="nucleotide sequence ID" value="NZ_FPKR01000008.1"/>
</dbReference>
<sequence length="384" mass="41380">MRSLPAPDAEQLSSSQALTALIRDEIARAGGWLPFADYMRLALYAPGLGYYSAGSRKFGAAGDFITAPELSPLFAQSLAGPVAQVLAACGGDVLEVGAGTGRLAADLLQELAQRDVLPARYLILELSADLAERQRATLQAAVPDLLDRVRWLSALPTDFVGCVVGNELLDAMPCELVRRGDVGWQRRGVVWQEGGFAWADRAISDPALAAALVELDLPVGYQTEVQLEAQGFVRALEAAVKQGALILPDYGFVAGEYYHPQRHMGTLICHYRHHSHDDPFHLPGLEDITTHVDFSAIYRAAMEVGWQLEGFTSQASFLLEAGVLDCLGRLEAGSNDYLKATVALNKLMSPAEMGELFKVIAFSKQLALPALLAGFGRDDRSGAL</sequence>
<dbReference type="PANTHER" id="PTHR12049:SF7">
    <property type="entry name" value="PROTEIN ARGININE METHYLTRANSFERASE NDUFAF7, MITOCHONDRIAL"/>
    <property type="match status" value="1"/>
</dbReference>
<dbReference type="Proteomes" id="UP000186513">
    <property type="component" value="Unassembled WGS sequence"/>
</dbReference>
<dbReference type="InterPro" id="IPR038375">
    <property type="entry name" value="NDUFAF7_sf"/>
</dbReference>
<reference evidence="3 4" key="1">
    <citation type="submission" date="2016-11" db="EMBL/GenBank/DDBJ databases">
        <authorList>
            <person name="Jaros S."/>
            <person name="Januszkiewicz K."/>
            <person name="Wedrychowicz H."/>
        </authorList>
    </citation>
    <scope>NUCLEOTIDE SEQUENCE [LARGE SCALE GENOMIC DNA]</scope>
    <source>
        <strain evidence="3 4">DSM 18899</strain>
    </source>
</reference>
<protein>
    <submittedName>
        <fullName evidence="3">SAM-dependent methyltransferase, MidA family</fullName>
    </submittedName>
</protein>
<evidence type="ECO:0000256" key="2">
    <source>
        <dbReference type="ARBA" id="ARBA00022679"/>
    </source>
</evidence>
<evidence type="ECO:0000256" key="1">
    <source>
        <dbReference type="ARBA" id="ARBA00022603"/>
    </source>
</evidence>
<dbReference type="SUPFAM" id="SSF53335">
    <property type="entry name" value="S-adenosyl-L-methionine-dependent methyltransferases"/>
    <property type="match status" value="1"/>
</dbReference>
<accession>A0A1K2HL99</accession>
<dbReference type="STRING" id="1121279.SAMN02745887_02346"/>
<gene>
    <name evidence="3" type="ORF">SAMN02745887_02346</name>
</gene>
<dbReference type="InterPro" id="IPR029063">
    <property type="entry name" value="SAM-dependent_MTases_sf"/>
</dbReference>